<dbReference type="InterPro" id="IPR009057">
    <property type="entry name" value="Homeodomain-like_sf"/>
</dbReference>
<dbReference type="Gene3D" id="1.10.357.10">
    <property type="entry name" value="Tetracycline Repressor, domain 2"/>
    <property type="match status" value="1"/>
</dbReference>
<reference evidence="5 6" key="1">
    <citation type="submission" date="2018-09" db="EMBL/GenBank/DDBJ databases">
        <authorList>
            <person name="Grouzdev D.S."/>
            <person name="Krutkina M.S."/>
        </authorList>
    </citation>
    <scope>NUCLEOTIDE SEQUENCE [LARGE SCALE GENOMIC DNA]</scope>
    <source>
        <strain evidence="5 6">RmlP001</strain>
    </source>
</reference>
<dbReference type="PROSITE" id="PS50977">
    <property type="entry name" value="HTH_TETR_2"/>
    <property type="match status" value="1"/>
</dbReference>
<dbReference type="OrthoDB" id="7828598at2"/>
<sequence>MIPDARSTGGSEPDAPPAAARPAPSVKDRIIEALMELSAEREWDDFGLTDVATRAGVSLSEFRDAFPSKGAVLAGFARRIDHVVLGQENQTLADEAPRERVFDVLMRRLDAMAPYKLGLQGIMEHVRRDPLTAAALNGVVLNSMRFMLAAAGVDVEGNMAALKLQGLVLAWGRVLDVWFEDDDAGQARTMAALDRELSRGETWVARLDDFDRLVSPLRIMGRAMMDARRRSRERKPTVKPVPTDDLDAGIAL</sequence>
<feature type="domain" description="HTH tetR-type" evidence="4">
    <location>
        <begin position="24"/>
        <end position="84"/>
    </location>
</feature>
<evidence type="ECO:0000256" key="1">
    <source>
        <dbReference type="ARBA" id="ARBA00023125"/>
    </source>
</evidence>
<dbReference type="AlphaFoldDB" id="A0A4Q2RJM7"/>
<evidence type="ECO:0000259" key="4">
    <source>
        <dbReference type="PROSITE" id="PS50977"/>
    </source>
</evidence>
<keyword evidence="6" id="KW-1185">Reference proteome</keyword>
<dbReference type="SUPFAM" id="SSF46689">
    <property type="entry name" value="Homeodomain-like"/>
    <property type="match status" value="1"/>
</dbReference>
<dbReference type="EMBL" id="QYBC01000002">
    <property type="protein sequence ID" value="RYB07285.1"/>
    <property type="molecule type" value="Genomic_DNA"/>
</dbReference>
<name>A0A4Q2RJM7_9HYPH</name>
<evidence type="ECO:0000313" key="5">
    <source>
        <dbReference type="EMBL" id="RYB07285.1"/>
    </source>
</evidence>
<protein>
    <submittedName>
        <fullName evidence="5">TetR/AcrR family transcriptional regulator</fullName>
    </submittedName>
</protein>
<evidence type="ECO:0000256" key="3">
    <source>
        <dbReference type="SAM" id="MobiDB-lite"/>
    </source>
</evidence>
<feature type="region of interest" description="Disordered" evidence="3">
    <location>
        <begin position="226"/>
        <end position="252"/>
    </location>
</feature>
<proteinExistence type="predicted"/>
<evidence type="ECO:0000256" key="2">
    <source>
        <dbReference type="PROSITE-ProRule" id="PRU00335"/>
    </source>
</evidence>
<organism evidence="5 6">
    <name type="scientific">Lichenibacterium ramalinae</name>
    <dbReference type="NCBI Taxonomy" id="2316527"/>
    <lineage>
        <taxon>Bacteria</taxon>
        <taxon>Pseudomonadati</taxon>
        <taxon>Pseudomonadota</taxon>
        <taxon>Alphaproteobacteria</taxon>
        <taxon>Hyphomicrobiales</taxon>
        <taxon>Lichenihabitantaceae</taxon>
        <taxon>Lichenibacterium</taxon>
    </lineage>
</organism>
<evidence type="ECO:0000313" key="6">
    <source>
        <dbReference type="Proteomes" id="UP000289411"/>
    </source>
</evidence>
<accession>A0A4Q2RJM7</accession>
<comment type="caution">
    <text evidence="5">The sequence shown here is derived from an EMBL/GenBank/DDBJ whole genome shotgun (WGS) entry which is preliminary data.</text>
</comment>
<dbReference type="Proteomes" id="UP000289411">
    <property type="component" value="Unassembled WGS sequence"/>
</dbReference>
<reference evidence="5 6" key="2">
    <citation type="submission" date="2019-02" db="EMBL/GenBank/DDBJ databases">
        <title>'Lichenibacterium ramalinii' gen. nov. sp. nov., 'Lichenibacterium minor' gen. nov. sp. nov.</title>
        <authorList>
            <person name="Pankratov T."/>
        </authorList>
    </citation>
    <scope>NUCLEOTIDE SEQUENCE [LARGE SCALE GENOMIC DNA]</scope>
    <source>
        <strain evidence="5 6">RmlP001</strain>
    </source>
</reference>
<feature type="region of interest" description="Disordered" evidence="3">
    <location>
        <begin position="1"/>
        <end position="24"/>
    </location>
</feature>
<dbReference type="InterPro" id="IPR001647">
    <property type="entry name" value="HTH_TetR"/>
</dbReference>
<keyword evidence="1 2" id="KW-0238">DNA-binding</keyword>
<dbReference type="GO" id="GO:0003677">
    <property type="term" value="F:DNA binding"/>
    <property type="evidence" value="ECO:0007669"/>
    <property type="project" value="UniProtKB-UniRule"/>
</dbReference>
<gene>
    <name evidence="5" type="ORF">D3272_02675</name>
</gene>
<feature type="DNA-binding region" description="H-T-H motif" evidence="2">
    <location>
        <begin position="47"/>
        <end position="66"/>
    </location>
</feature>